<organism evidence="1">
    <name type="scientific">Rhizophora mucronata</name>
    <name type="common">Asiatic mangrove</name>
    <dbReference type="NCBI Taxonomy" id="61149"/>
    <lineage>
        <taxon>Eukaryota</taxon>
        <taxon>Viridiplantae</taxon>
        <taxon>Streptophyta</taxon>
        <taxon>Embryophyta</taxon>
        <taxon>Tracheophyta</taxon>
        <taxon>Spermatophyta</taxon>
        <taxon>Magnoliopsida</taxon>
        <taxon>eudicotyledons</taxon>
        <taxon>Gunneridae</taxon>
        <taxon>Pentapetalae</taxon>
        <taxon>rosids</taxon>
        <taxon>fabids</taxon>
        <taxon>Malpighiales</taxon>
        <taxon>Rhizophoraceae</taxon>
        <taxon>Rhizophora</taxon>
    </lineage>
</organism>
<evidence type="ECO:0000313" key="1">
    <source>
        <dbReference type="EMBL" id="MBX22402.1"/>
    </source>
</evidence>
<dbReference type="EMBL" id="GGEC01041918">
    <property type="protein sequence ID" value="MBX22402.1"/>
    <property type="molecule type" value="Transcribed_RNA"/>
</dbReference>
<reference evidence="1" key="1">
    <citation type="submission" date="2018-02" db="EMBL/GenBank/DDBJ databases">
        <title>Rhizophora mucronata_Transcriptome.</title>
        <authorList>
            <person name="Meera S.P."/>
            <person name="Sreeshan A."/>
            <person name="Augustine A."/>
        </authorList>
    </citation>
    <scope>NUCLEOTIDE SEQUENCE</scope>
    <source>
        <tissue evidence="1">Leaf</tissue>
    </source>
</reference>
<sequence>MGANFPRPNKNKAPRKRVPKILSPSISLNNFNKDCI</sequence>
<proteinExistence type="predicted"/>
<protein>
    <submittedName>
        <fullName evidence="1">Uncharacterized protein</fullName>
    </submittedName>
</protein>
<name>A0A2P2LWQ2_RHIMU</name>
<dbReference type="AlphaFoldDB" id="A0A2P2LWQ2"/>
<accession>A0A2P2LWQ2</accession>